<name>A0ABS2SSU8_9BACI</name>
<dbReference type="PANTHER" id="PTHR46211:SF1">
    <property type="entry name" value="GLYCEROPHOSPHODIESTER PHOSPHODIESTERASE, CYTOPLASMIC"/>
    <property type="match status" value="1"/>
</dbReference>
<dbReference type="GO" id="GO:0008889">
    <property type="term" value="F:glycerophosphodiester phosphodiesterase activity"/>
    <property type="evidence" value="ECO:0007669"/>
    <property type="project" value="UniProtKB-EC"/>
</dbReference>
<keyword evidence="2" id="KW-0378">Hydrolase</keyword>
<evidence type="ECO:0000313" key="3">
    <source>
        <dbReference type="Proteomes" id="UP001179280"/>
    </source>
</evidence>
<dbReference type="EC" id="3.1.4.46" evidence="2"/>
<comment type="caution">
    <text evidence="2">The sequence shown here is derived from an EMBL/GenBank/DDBJ whole genome shotgun (WGS) entry which is preliminary data.</text>
</comment>
<dbReference type="EMBL" id="JAFBCV010000003">
    <property type="protein sequence ID" value="MBM7837885.1"/>
    <property type="molecule type" value="Genomic_DNA"/>
</dbReference>
<feature type="domain" description="GP-PDE" evidence="1">
    <location>
        <begin position="2"/>
        <end position="239"/>
    </location>
</feature>
<dbReference type="SUPFAM" id="SSF51695">
    <property type="entry name" value="PLC-like phosphodiesterases"/>
    <property type="match status" value="1"/>
</dbReference>
<keyword evidence="3" id="KW-1185">Reference proteome</keyword>
<accession>A0ABS2SSU8</accession>
<dbReference type="Gene3D" id="3.20.20.190">
    <property type="entry name" value="Phosphatidylinositol (PI) phosphodiesterase"/>
    <property type="match status" value="1"/>
</dbReference>
<dbReference type="RefSeq" id="WP_204465006.1">
    <property type="nucleotide sequence ID" value="NZ_JAFBCV010000003.1"/>
</dbReference>
<evidence type="ECO:0000313" key="2">
    <source>
        <dbReference type="EMBL" id="MBM7837885.1"/>
    </source>
</evidence>
<dbReference type="PANTHER" id="PTHR46211">
    <property type="entry name" value="GLYCEROPHOSPHORYL DIESTER PHOSPHODIESTERASE"/>
    <property type="match status" value="1"/>
</dbReference>
<reference evidence="2" key="1">
    <citation type="submission" date="2021-01" db="EMBL/GenBank/DDBJ databases">
        <title>Genomic Encyclopedia of Type Strains, Phase IV (KMG-IV): sequencing the most valuable type-strain genomes for metagenomic binning, comparative biology and taxonomic classification.</title>
        <authorList>
            <person name="Goeker M."/>
        </authorList>
    </citation>
    <scope>NUCLEOTIDE SEQUENCE</scope>
    <source>
        <strain evidence="2">DSM 21943</strain>
    </source>
</reference>
<proteinExistence type="predicted"/>
<dbReference type="Pfam" id="PF03009">
    <property type="entry name" value="GDPD"/>
    <property type="match status" value="1"/>
</dbReference>
<dbReference type="PROSITE" id="PS51704">
    <property type="entry name" value="GP_PDE"/>
    <property type="match status" value="1"/>
</dbReference>
<organism evidence="2 3">
    <name type="scientific">Shouchella xiaoxiensis</name>
    <dbReference type="NCBI Taxonomy" id="766895"/>
    <lineage>
        <taxon>Bacteria</taxon>
        <taxon>Bacillati</taxon>
        <taxon>Bacillota</taxon>
        <taxon>Bacilli</taxon>
        <taxon>Bacillales</taxon>
        <taxon>Bacillaceae</taxon>
        <taxon>Shouchella</taxon>
    </lineage>
</organism>
<protein>
    <submittedName>
        <fullName evidence="2">Glycerophosphoryl diester phosphodiesterase</fullName>
        <ecNumber evidence="2">3.1.4.46</ecNumber>
    </submittedName>
</protein>
<dbReference type="Proteomes" id="UP001179280">
    <property type="component" value="Unassembled WGS sequence"/>
</dbReference>
<sequence length="239" mass="27647">MIKAIAHRGYASKYPENTLAAFAGAIEMEFETIELDVHLSADKVPVVIHDATVDRVTNGIGEVSQYTVAELKELIVLNEEKIPTLNEVLTHFKGSVRFAIELKNENDRYPDIEKHVLNVILTSGVMESVYVISFNHNSIDRLRGLSKSIELGYIKRRPTPALFKRMKKNDIKSLSMNYIYFSKKLVKLVKHHQLQLVVYNMEKKRQMKRVLRYPSVRSTVKDLALFRSLYKKRDSTYKM</sequence>
<dbReference type="InterPro" id="IPR017946">
    <property type="entry name" value="PLC-like_Pdiesterase_TIM-brl"/>
</dbReference>
<dbReference type="InterPro" id="IPR030395">
    <property type="entry name" value="GP_PDE_dom"/>
</dbReference>
<evidence type="ECO:0000259" key="1">
    <source>
        <dbReference type="PROSITE" id="PS51704"/>
    </source>
</evidence>
<gene>
    <name evidence="2" type="ORF">JOC54_001116</name>
</gene>